<dbReference type="RefSeq" id="WP_145218501.1">
    <property type="nucleotide sequence ID" value="NZ_CP036269.1"/>
</dbReference>
<proteinExistence type="predicted"/>
<dbReference type="Proteomes" id="UP000317171">
    <property type="component" value="Chromosome"/>
</dbReference>
<name>A0A517RIE3_9PLAN</name>
<accession>A0A517RIE3</accession>
<dbReference type="KEGG" id="gaz:Pan241w_37580"/>
<dbReference type="OrthoDB" id="262874at2"/>
<organism evidence="1 2">
    <name type="scientific">Gimesia alba</name>
    <dbReference type="NCBI Taxonomy" id="2527973"/>
    <lineage>
        <taxon>Bacteria</taxon>
        <taxon>Pseudomonadati</taxon>
        <taxon>Planctomycetota</taxon>
        <taxon>Planctomycetia</taxon>
        <taxon>Planctomycetales</taxon>
        <taxon>Planctomycetaceae</taxon>
        <taxon>Gimesia</taxon>
    </lineage>
</organism>
<evidence type="ECO:0000313" key="1">
    <source>
        <dbReference type="EMBL" id="QDT43656.1"/>
    </source>
</evidence>
<keyword evidence="2" id="KW-1185">Reference proteome</keyword>
<evidence type="ECO:0000313" key="2">
    <source>
        <dbReference type="Proteomes" id="UP000317171"/>
    </source>
</evidence>
<reference evidence="1 2" key="1">
    <citation type="submission" date="2019-02" db="EMBL/GenBank/DDBJ databases">
        <title>Deep-cultivation of Planctomycetes and their phenomic and genomic characterization uncovers novel biology.</title>
        <authorList>
            <person name="Wiegand S."/>
            <person name="Jogler M."/>
            <person name="Boedeker C."/>
            <person name="Pinto D."/>
            <person name="Vollmers J."/>
            <person name="Rivas-Marin E."/>
            <person name="Kohn T."/>
            <person name="Peeters S.H."/>
            <person name="Heuer A."/>
            <person name="Rast P."/>
            <person name="Oberbeckmann S."/>
            <person name="Bunk B."/>
            <person name="Jeske O."/>
            <person name="Meyerdierks A."/>
            <person name="Storesund J.E."/>
            <person name="Kallscheuer N."/>
            <person name="Luecker S."/>
            <person name="Lage O.M."/>
            <person name="Pohl T."/>
            <person name="Merkel B.J."/>
            <person name="Hornburger P."/>
            <person name="Mueller R.-W."/>
            <person name="Bruemmer F."/>
            <person name="Labrenz M."/>
            <person name="Spormann A.M."/>
            <person name="Op den Camp H."/>
            <person name="Overmann J."/>
            <person name="Amann R."/>
            <person name="Jetten M.S.M."/>
            <person name="Mascher T."/>
            <person name="Medema M.H."/>
            <person name="Devos D.P."/>
            <person name="Kaster A.-K."/>
            <person name="Ovreas L."/>
            <person name="Rohde M."/>
            <person name="Galperin M.Y."/>
            <person name="Jogler C."/>
        </authorList>
    </citation>
    <scope>NUCLEOTIDE SEQUENCE [LARGE SCALE GENOMIC DNA]</scope>
    <source>
        <strain evidence="1 2">Pan241w</strain>
    </source>
</reference>
<sequence>MGEPQRLSEDSDIEIVLPREGSPVSIYVSDRGTTLIRNSADNLIVVSPEGKDVGKIDLLKDAFTETENRQYVHDTTAGPYWSGLSAWYYLDLPQGEIFVVRPWWGRHIFVDVSRGKLARSSQAFEVATLKTEEKLVMSALSSKEEPADHEFSKYGAAYLAGILKLKQAIPLLKSVEKSTDIGSCTFGGLSFGEDYNNEVNPRRYCTYDLRQAAQLSLRRLGITPKHLPCHSFQLEQGDDEIPFVPTDLKRPRHENVERVKVGMSAKHVLNTIGAPDFINYDTWSYDMDADEPFSLTLTFDERKVTATKKEAPLWKSGLSRDEALAY</sequence>
<gene>
    <name evidence="1" type="ORF">Pan241w_37580</name>
</gene>
<protein>
    <submittedName>
        <fullName evidence="1">Uncharacterized protein</fullName>
    </submittedName>
</protein>
<dbReference type="AlphaFoldDB" id="A0A517RIE3"/>
<dbReference type="EMBL" id="CP036269">
    <property type="protein sequence ID" value="QDT43656.1"/>
    <property type="molecule type" value="Genomic_DNA"/>
</dbReference>